<sequence>MIIAHKDENGREQSLFNHLINVGNGSFNLGKQLDNEYISLLVGLLHDLGKADPLFQDKIMNNKNTSVNHSSAGAKYLYQIYCKVGEKNENFKSPIC</sequence>
<dbReference type="SUPFAM" id="SSF109604">
    <property type="entry name" value="HD-domain/PDEase-like"/>
    <property type="match status" value="1"/>
</dbReference>
<evidence type="ECO:0000256" key="2">
    <source>
        <dbReference type="ARBA" id="ARBA00022801"/>
    </source>
</evidence>
<keyword evidence="2" id="KW-0378">Hydrolase</keyword>
<evidence type="ECO:0000256" key="1">
    <source>
        <dbReference type="ARBA" id="ARBA00022723"/>
    </source>
</evidence>
<protein>
    <submittedName>
        <fullName evidence="5">CRISPR-associated endonuclease Cas3</fullName>
    </submittedName>
</protein>
<dbReference type="Gene3D" id="1.10.3210.30">
    <property type="match status" value="1"/>
</dbReference>
<dbReference type="GO" id="GO:0004519">
    <property type="term" value="F:endonuclease activity"/>
    <property type="evidence" value="ECO:0007669"/>
    <property type="project" value="UniProtKB-KW"/>
</dbReference>
<organism evidence="5 6">
    <name type="scientific">Anaerococcus nagyae</name>
    <dbReference type="NCBI Taxonomy" id="1755241"/>
    <lineage>
        <taxon>Bacteria</taxon>
        <taxon>Bacillati</taxon>
        <taxon>Bacillota</taxon>
        <taxon>Tissierellia</taxon>
        <taxon>Tissierellales</taxon>
        <taxon>Peptoniphilaceae</taxon>
        <taxon>Anaerococcus</taxon>
    </lineage>
</organism>
<accession>A0A3E2TJD4</accession>
<comment type="caution">
    <text evidence="5">The sequence shown here is derived from an EMBL/GenBank/DDBJ whole genome shotgun (WGS) entry which is preliminary data.</text>
</comment>
<keyword evidence="5" id="KW-0540">Nuclease</keyword>
<dbReference type="PROSITE" id="PS51643">
    <property type="entry name" value="HD_CAS3"/>
    <property type="match status" value="1"/>
</dbReference>
<dbReference type="RefSeq" id="WP_117521169.1">
    <property type="nucleotide sequence ID" value="NZ_QVEU01000003.1"/>
</dbReference>
<dbReference type="InterPro" id="IPR006483">
    <property type="entry name" value="CRISPR-assoc_Cas3_HD"/>
</dbReference>
<name>A0A3E2TJD4_9FIRM</name>
<dbReference type="Proteomes" id="UP000261011">
    <property type="component" value="Unassembled WGS sequence"/>
</dbReference>
<dbReference type="InterPro" id="IPR006674">
    <property type="entry name" value="HD_domain"/>
</dbReference>
<evidence type="ECO:0000259" key="4">
    <source>
        <dbReference type="PROSITE" id="PS51643"/>
    </source>
</evidence>
<evidence type="ECO:0000256" key="3">
    <source>
        <dbReference type="ARBA" id="ARBA00023118"/>
    </source>
</evidence>
<dbReference type="EMBL" id="QVEU01000003">
    <property type="protein sequence ID" value="RGB76314.1"/>
    <property type="molecule type" value="Genomic_DNA"/>
</dbReference>
<evidence type="ECO:0000313" key="6">
    <source>
        <dbReference type="Proteomes" id="UP000261011"/>
    </source>
</evidence>
<feature type="domain" description="HD Cas3-type" evidence="4">
    <location>
        <begin position="8"/>
        <end position="96"/>
    </location>
</feature>
<dbReference type="NCBIfam" id="TIGR01596">
    <property type="entry name" value="cas3_HD"/>
    <property type="match status" value="1"/>
</dbReference>
<keyword evidence="6" id="KW-1185">Reference proteome</keyword>
<dbReference type="GO" id="GO:0016787">
    <property type="term" value="F:hydrolase activity"/>
    <property type="evidence" value="ECO:0007669"/>
    <property type="project" value="UniProtKB-KW"/>
</dbReference>
<evidence type="ECO:0000313" key="5">
    <source>
        <dbReference type="EMBL" id="RGB76314.1"/>
    </source>
</evidence>
<keyword evidence="3" id="KW-0051">Antiviral defense</keyword>
<keyword evidence="5" id="KW-0255">Endonuclease</keyword>
<dbReference type="Pfam" id="PF01966">
    <property type="entry name" value="HD"/>
    <property type="match status" value="1"/>
</dbReference>
<gene>
    <name evidence="5" type="ORF">DXA39_03865</name>
</gene>
<dbReference type="CDD" id="cd09641">
    <property type="entry name" value="Cas3''_I"/>
    <property type="match status" value="1"/>
</dbReference>
<keyword evidence="1" id="KW-0479">Metal-binding</keyword>
<dbReference type="GO" id="GO:0051607">
    <property type="term" value="P:defense response to virus"/>
    <property type="evidence" value="ECO:0007669"/>
    <property type="project" value="UniProtKB-KW"/>
</dbReference>
<dbReference type="OrthoDB" id="9810236at2"/>
<dbReference type="GO" id="GO:0046872">
    <property type="term" value="F:metal ion binding"/>
    <property type="evidence" value="ECO:0007669"/>
    <property type="project" value="UniProtKB-KW"/>
</dbReference>
<reference evidence="5 6" key="1">
    <citation type="submission" date="2018-08" db="EMBL/GenBank/DDBJ databases">
        <title>A genome reference for cultivated species of the human gut microbiota.</title>
        <authorList>
            <person name="Zou Y."/>
            <person name="Xue W."/>
            <person name="Luo G."/>
        </authorList>
    </citation>
    <scope>NUCLEOTIDE SEQUENCE [LARGE SCALE GENOMIC DNA]</scope>
    <source>
        <strain evidence="5 6">OF01-3</strain>
    </source>
</reference>
<proteinExistence type="predicted"/>
<dbReference type="InterPro" id="IPR038257">
    <property type="entry name" value="CRISPR-assoc_Cas3_HD_sf"/>
</dbReference>
<dbReference type="AlphaFoldDB" id="A0A3E2TJD4"/>